<protein>
    <recommendedName>
        <fullName evidence="4">ABC-2 family transporter protein</fullName>
    </recommendedName>
</protein>
<dbReference type="EMBL" id="CP049933">
    <property type="protein sequence ID" value="QIM19440.1"/>
    <property type="molecule type" value="Genomic_DNA"/>
</dbReference>
<evidence type="ECO:0000313" key="2">
    <source>
        <dbReference type="EMBL" id="QIM19440.1"/>
    </source>
</evidence>
<feature type="transmembrane region" description="Helical" evidence="1">
    <location>
        <begin position="145"/>
        <end position="170"/>
    </location>
</feature>
<keyword evidence="1" id="KW-0472">Membrane</keyword>
<feature type="transmembrane region" description="Helical" evidence="1">
    <location>
        <begin position="61"/>
        <end position="84"/>
    </location>
</feature>
<proteinExistence type="predicted"/>
<dbReference type="Proteomes" id="UP000503441">
    <property type="component" value="Chromosome"/>
</dbReference>
<reference evidence="2 3" key="1">
    <citation type="submission" date="2020-03" db="EMBL/GenBank/DDBJ databases">
        <title>Leucobacter sp. nov., isolated from beetles.</title>
        <authorList>
            <person name="Hyun D.-W."/>
            <person name="Bae J.-W."/>
        </authorList>
    </citation>
    <scope>NUCLEOTIDE SEQUENCE [LARGE SCALE GENOMIC DNA]</scope>
    <source>
        <strain evidence="2 3">HDW9A</strain>
    </source>
</reference>
<evidence type="ECO:0008006" key="4">
    <source>
        <dbReference type="Google" id="ProtNLM"/>
    </source>
</evidence>
<feature type="transmembrane region" description="Helical" evidence="1">
    <location>
        <begin position="20"/>
        <end position="41"/>
    </location>
</feature>
<gene>
    <name evidence="2" type="ORF">G7066_14230</name>
</gene>
<accession>A0ABX6K2Q3</accession>
<evidence type="ECO:0000256" key="1">
    <source>
        <dbReference type="SAM" id="Phobius"/>
    </source>
</evidence>
<keyword evidence="3" id="KW-1185">Reference proteome</keyword>
<organism evidence="2 3">
    <name type="scientific">Leucobacter coleopterorum</name>
    <dbReference type="NCBI Taxonomy" id="2714933"/>
    <lineage>
        <taxon>Bacteria</taxon>
        <taxon>Bacillati</taxon>
        <taxon>Actinomycetota</taxon>
        <taxon>Actinomycetes</taxon>
        <taxon>Micrococcales</taxon>
        <taxon>Microbacteriaceae</taxon>
        <taxon>Leucobacter</taxon>
    </lineage>
</organism>
<keyword evidence="1" id="KW-1133">Transmembrane helix</keyword>
<feature type="transmembrane region" description="Helical" evidence="1">
    <location>
        <begin position="202"/>
        <end position="230"/>
    </location>
</feature>
<evidence type="ECO:0000313" key="3">
    <source>
        <dbReference type="Proteomes" id="UP000503441"/>
    </source>
</evidence>
<keyword evidence="1" id="KW-0812">Transmembrane</keyword>
<dbReference type="RefSeq" id="WP_166331682.1">
    <property type="nucleotide sequence ID" value="NZ_CP049933.1"/>
</dbReference>
<feature type="transmembrane region" description="Helical" evidence="1">
    <location>
        <begin position="177"/>
        <end position="196"/>
    </location>
</feature>
<name>A0ABX6K2Q3_9MICO</name>
<sequence length="236" mass="24780">MNRTLKVTRLHLNKLSTFVVAPLSIVGLVMVVSMIIALAIQRSGAGADMATYVEGARWNSGIVWSLPGFLIYYGVQAVATTYPFGLALGATRRNFVLGTMLANALQAAYITLVLLILLGLEVATNHWFMSVYVLDVNALGAGNPLILAATVFLGVMFCLTIGGFFGAIWVRFGAKGPAVVGGGIGLLLAVTILILAPNLGSIFAGITGLGVALTAIVVIVVALFVTWLAMRRASVR</sequence>